<evidence type="ECO:0000256" key="1">
    <source>
        <dbReference type="ARBA" id="ARBA00023016"/>
    </source>
</evidence>
<dbReference type="PANTHER" id="PTHR46733">
    <property type="entry name" value="26.5 KDA HEAT SHOCK PROTEIN, MITOCHONDRIAL"/>
    <property type="match status" value="1"/>
</dbReference>
<dbReference type="GO" id="GO:0009408">
    <property type="term" value="P:response to heat"/>
    <property type="evidence" value="ECO:0007669"/>
    <property type="project" value="InterPro"/>
</dbReference>
<comment type="caution">
    <text evidence="3">The sequence shown here is derived from an EMBL/GenBank/DDBJ whole genome shotgun (WGS) entry which is preliminary data.</text>
</comment>
<dbReference type="SUPFAM" id="SSF49764">
    <property type="entry name" value="HSP20-like chaperones"/>
    <property type="match status" value="1"/>
</dbReference>
<dbReference type="PROSITE" id="PS01031">
    <property type="entry name" value="SHSP"/>
    <property type="match status" value="1"/>
</dbReference>
<dbReference type="AlphaFoldDB" id="A0A0F8XNH7"/>
<proteinExistence type="predicted"/>
<keyword evidence="1" id="KW-0346">Stress response</keyword>
<dbReference type="CDD" id="cd06464">
    <property type="entry name" value="ACD_sHsps-like"/>
    <property type="match status" value="1"/>
</dbReference>
<name>A0A0F8XNH7_9ZZZZ</name>
<evidence type="ECO:0000259" key="2">
    <source>
        <dbReference type="PROSITE" id="PS01031"/>
    </source>
</evidence>
<sequence length="179" mass="21124">MVKITHKPRFPSLRRMSEPWFERSLLPFSRTLHPWFRADPWDEMERTWGDYLDYVERFFADFPRLERKFTRAVTCDLDDRADKFVLTADLPGMEKDEVEINVLDSEIEISAEHKESKEEKGEGYIKSERSQVRYYRTLTRPEEIVGAKVTAKMTNGILSVELPKKTPTKVEEPIPVKVQ</sequence>
<protein>
    <recommendedName>
        <fullName evidence="2">SHSP domain-containing protein</fullName>
    </recommendedName>
</protein>
<accession>A0A0F8XNH7</accession>
<dbReference type="InterPro" id="IPR008978">
    <property type="entry name" value="HSP20-like_chaperone"/>
</dbReference>
<organism evidence="3">
    <name type="scientific">marine sediment metagenome</name>
    <dbReference type="NCBI Taxonomy" id="412755"/>
    <lineage>
        <taxon>unclassified sequences</taxon>
        <taxon>metagenomes</taxon>
        <taxon>ecological metagenomes</taxon>
    </lineage>
</organism>
<reference evidence="3" key="1">
    <citation type="journal article" date="2015" name="Nature">
        <title>Complex archaea that bridge the gap between prokaryotes and eukaryotes.</title>
        <authorList>
            <person name="Spang A."/>
            <person name="Saw J.H."/>
            <person name="Jorgensen S.L."/>
            <person name="Zaremba-Niedzwiedzka K."/>
            <person name="Martijn J."/>
            <person name="Lind A.E."/>
            <person name="van Eijk R."/>
            <person name="Schleper C."/>
            <person name="Guy L."/>
            <person name="Ettema T.J."/>
        </authorList>
    </citation>
    <scope>NUCLEOTIDE SEQUENCE</scope>
</reference>
<dbReference type="Gene3D" id="2.60.40.790">
    <property type="match status" value="1"/>
</dbReference>
<feature type="domain" description="SHSP" evidence="2">
    <location>
        <begin position="64"/>
        <end position="179"/>
    </location>
</feature>
<dbReference type="PANTHER" id="PTHR46733:SF4">
    <property type="entry name" value="HEAT SHOCK PROTEIN 21, CHLOROPLASTIC"/>
    <property type="match status" value="1"/>
</dbReference>
<dbReference type="EMBL" id="LAZR01058122">
    <property type="protein sequence ID" value="KKK70587.1"/>
    <property type="molecule type" value="Genomic_DNA"/>
</dbReference>
<dbReference type="InterPro" id="IPR044587">
    <property type="entry name" value="HSP21-like"/>
</dbReference>
<gene>
    <name evidence="3" type="ORF">LCGC14_2922480</name>
</gene>
<dbReference type="Pfam" id="PF00011">
    <property type="entry name" value="HSP20"/>
    <property type="match status" value="1"/>
</dbReference>
<dbReference type="InterPro" id="IPR002068">
    <property type="entry name" value="A-crystallin/Hsp20_dom"/>
</dbReference>
<evidence type="ECO:0000313" key="3">
    <source>
        <dbReference type="EMBL" id="KKK70587.1"/>
    </source>
</evidence>